<dbReference type="EMBL" id="JAKELL010000459">
    <property type="protein sequence ID" value="KAH8976778.1"/>
    <property type="molecule type" value="Genomic_DNA"/>
</dbReference>
<gene>
    <name evidence="4" type="ORF">EDB92DRAFT_2109413</name>
</gene>
<feature type="compositionally biased region" description="Polar residues" evidence="1">
    <location>
        <begin position="20"/>
        <end position="44"/>
    </location>
</feature>
<dbReference type="InterPro" id="IPR045338">
    <property type="entry name" value="DUF6535"/>
</dbReference>
<keyword evidence="2" id="KW-1133">Transmembrane helix</keyword>
<reference evidence="4" key="1">
    <citation type="submission" date="2022-01" db="EMBL/GenBank/DDBJ databases">
        <title>Comparative genomics reveals a dynamic genome evolution in the ectomycorrhizal milk-cap (Lactarius) mushrooms.</title>
        <authorList>
            <consortium name="DOE Joint Genome Institute"/>
            <person name="Lebreton A."/>
            <person name="Tang N."/>
            <person name="Kuo A."/>
            <person name="LaButti K."/>
            <person name="Drula E."/>
            <person name="Barry K."/>
            <person name="Clum A."/>
            <person name="Lipzen A."/>
            <person name="Mousain D."/>
            <person name="Ng V."/>
            <person name="Wang R."/>
            <person name="Wang X."/>
            <person name="Dai Y."/>
            <person name="Henrissat B."/>
            <person name="Grigoriev I.V."/>
            <person name="Guerin-Laguette A."/>
            <person name="Yu F."/>
            <person name="Martin F.M."/>
        </authorList>
    </citation>
    <scope>NUCLEOTIDE SEQUENCE</scope>
    <source>
        <strain evidence="4">QP</strain>
    </source>
</reference>
<evidence type="ECO:0000256" key="1">
    <source>
        <dbReference type="SAM" id="MobiDB-lite"/>
    </source>
</evidence>
<proteinExistence type="predicted"/>
<keyword evidence="2" id="KW-0812">Transmembrane</keyword>
<feature type="transmembrane region" description="Helical" evidence="2">
    <location>
        <begin position="72"/>
        <end position="92"/>
    </location>
</feature>
<keyword evidence="5" id="KW-1185">Reference proteome</keyword>
<evidence type="ECO:0000313" key="5">
    <source>
        <dbReference type="Proteomes" id="UP001201163"/>
    </source>
</evidence>
<protein>
    <recommendedName>
        <fullName evidence="3">DUF6535 domain-containing protein</fullName>
    </recommendedName>
</protein>
<dbReference type="AlphaFoldDB" id="A0AAD4Q7B3"/>
<feature type="transmembrane region" description="Helical" evidence="2">
    <location>
        <begin position="149"/>
        <end position="167"/>
    </location>
</feature>
<feature type="transmembrane region" description="Helical" evidence="2">
    <location>
        <begin position="209"/>
        <end position="230"/>
    </location>
</feature>
<accession>A0AAD4Q7B3</accession>
<feature type="transmembrane region" description="Helical" evidence="2">
    <location>
        <begin position="236"/>
        <end position="254"/>
    </location>
</feature>
<feature type="region of interest" description="Disordered" evidence="1">
    <location>
        <begin position="1"/>
        <end position="45"/>
    </location>
</feature>
<keyword evidence="2" id="KW-0472">Membrane</keyword>
<dbReference type="Proteomes" id="UP001201163">
    <property type="component" value="Unassembled WGS sequence"/>
</dbReference>
<comment type="caution">
    <text evidence="4">The sequence shown here is derived from an EMBL/GenBank/DDBJ whole genome shotgun (WGS) entry which is preliminary data.</text>
</comment>
<sequence length="814" mass="90094">MSQRNGLVPFNEFDTPEPGTGNNQYPPNASTQNQAADGETNFSDGSEPLFSMYLERAEEEDKKKAESWQGDAEGILVFTGLFSAAVATLLSVSVQSLQQNSQDISAFYLANVYQLLSSENGSQVPVIIPSLPDPTKFAPSAAAVWVNSLWFLSLVISLTCALLATLLQQWARRYLRITNPRCSPHKRARIRAFFAEGVERLRLPWTVEALPTLLHISLFLFFAGLGVFLFGIHRTVFSVVIAWVGLCVVVYAYLTALPILHKDSPYHAPLSSFFWFCVTSMRYAVFPSRDTPLRHNSTTPGAFSRDRDPEEDRSRSLFQHSLLKTAEEHAGGLTAEIDYRALEWTFGSLDEDRELEQFFDGVPGFCNSKAVENPLGGFVKPNSKKLSNALTGLMNRTLSSSLVPESVKQKRITICTKAIDAANLFGPWWVLPRVLVGEWQAFLRSIDFGLFLKDWNRVDRPITTFYAQCAVSVVISSVQTPARDERWLRLVTRQINVSKSVLRSYLDHGDSILLANLTHIIRQTLQTRTMIEKHHEGLITEASSRTLESISKLDARGSLPELQHEFCGLWNQLVHVAQHNDHLNVQNVSLATLKNVRKVYIALHEHTVAHSTVFATTDDGDAALDVITSYPICAIPGHEPTHSGGLSDLLGQTIQPTVSLPLPVLPSHVPASSTAHATLPTPSPSPPVQSSAQVVLVHHGAPPTGLCNSAPQYWDRPSVVDLQTPTQSSNTTLFALSSAKAESDVSVQQMGSSENHTLWSQGLEKAKRRVENFLGPYLSFPEFHVISAEKAYTLNFMIATAFSWSKSENSKYGV</sequence>
<evidence type="ECO:0000259" key="3">
    <source>
        <dbReference type="Pfam" id="PF20153"/>
    </source>
</evidence>
<dbReference type="Pfam" id="PF20153">
    <property type="entry name" value="DUF6535"/>
    <property type="match status" value="1"/>
</dbReference>
<evidence type="ECO:0000256" key="2">
    <source>
        <dbReference type="SAM" id="Phobius"/>
    </source>
</evidence>
<evidence type="ECO:0000313" key="4">
    <source>
        <dbReference type="EMBL" id="KAH8976778.1"/>
    </source>
</evidence>
<name>A0AAD4Q7B3_9AGAM</name>
<organism evidence="4 5">
    <name type="scientific">Lactarius akahatsu</name>
    <dbReference type="NCBI Taxonomy" id="416441"/>
    <lineage>
        <taxon>Eukaryota</taxon>
        <taxon>Fungi</taxon>
        <taxon>Dikarya</taxon>
        <taxon>Basidiomycota</taxon>
        <taxon>Agaricomycotina</taxon>
        <taxon>Agaricomycetes</taxon>
        <taxon>Russulales</taxon>
        <taxon>Russulaceae</taxon>
        <taxon>Lactarius</taxon>
    </lineage>
</organism>
<feature type="domain" description="DUF6535" evidence="3">
    <location>
        <begin position="52"/>
        <end position="230"/>
    </location>
</feature>